<keyword evidence="11 14" id="KW-0472">Membrane</keyword>
<evidence type="ECO:0000256" key="15">
    <source>
        <dbReference type="PROSITE-ProRule" id="PRU10143"/>
    </source>
</evidence>
<dbReference type="InterPro" id="IPR037066">
    <property type="entry name" value="Plug_dom_sf"/>
</dbReference>
<keyword evidence="3 14" id="KW-0813">Transport</keyword>
<accession>A0ABY2SFE4</accession>
<evidence type="ECO:0000256" key="4">
    <source>
        <dbReference type="ARBA" id="ARBA00022452"/>
    </source>
</evidence>
<feature type="short sequence motif" description="TonB C-terminal box" evidence="16">
    <location>
        <begin position="739"/>
        <end position="756"/>
    </location>
</feature>
<feature type="chain" id="PRO_5046014010" evidence="18">
    <location>
        <begin position="27"/>
        <end position="756"/>
    </location>
</feature>
<keyword evidence="4 14" id="KW-1134">Transmembrane beta strand</keyword>
<dbReference type="InterPro" id="IPR010916">
    <property type="entry name" value="TonB_box_CS"/>
</dbReference>
<dbReference type="Proteomes" id="UP000305202">
    <property type="component" value="Unassembled WGS sequence"/>
</dbReference>
<comment type="similarity">
    <text evidence="2 14 17">Belongs to the TonB-dependent receptor family.</text>
</comment>
<evidence type="ECO:0000259" key="19">
    <source>
        <dbReference type="Pfam" id="PF00593"/>
    </source>
</evidence>
<dbReference type="Pfam" id="PF00593">
    <property type="entry name" value="TonB_dep_Rec_b-barrel"/>
    <property type="match status" value="1"/>
</dbReference>
<keyword evidence="8" id="KW-0408">Iron</keyword>
<protein>
    <submittedName>
        <fullName evidence="21">TonB-dependent siderophore receptor</fullName>
    </submittedName>
</protein>
<evidence type="ECO:0000256" key="14">
    <source>
        <dbReference type="PROSITE-ProRule" id="PRU01360"/>
    </source>
</evidence>
<dbReference type="PANTHER" id="PTHR32552:SF82">
    <property type="entry name" value="FCUA PROTEIN"/>
    <property type="match status" value="1"/>
</dbReference>
<evidence type="ECO:0000256" key="6">
    <source>
        <dbReference type="ARBA" id="ARBA00022692"/>
    </source>
</evidence>
<feature type="signal peptide" evidence="18">
    <location>
        <begin position="1"/>
        <end position="26"/>
    </location>
</feature>
<reference evidence="21 22" key="1">
    <citation type="submission" date="2019-04" db="EMBL/GenBank/DDBJ databases">
        <authorList>
            <person name="Li M."/>
            <person name="Gao C."/>
        </authorList>
    </citation>
    <scope>NUCLEOTIDE SEQUENCE [LARGE SCALE GENOMIC DNA]</scope>
    <source>
        <strain evidence="21 22">BGMRC 2031</strain>
    </source>
</reference>
<evidence type="ECO:0000256" key="5">
    <source>
        <dbReference type="ARBA" id="ARBA00022496"/>
    </source>
</evidence>
<evidence type="ECO:0000256" key="18">
    <source>
        <dbReference type="SAM" id="SignalP"/>
    </source>
</evidence>
<dbReference type="Gene3D" id="2.170.130.10">
    <property type="entry name" value="TonB-dependent receptor, plug domain"/>
    <property type="match status" value="1"/>
</dbReference>
<evidence type="ECO:0000256" key="7">
    <source>
        <dbReference type="ARBA" id="ARBA00022729"/>
    </source>
</evidence>
<comment type="caution">
    <text evidence="21">The sequence shown here is derived from an EMBL/GenBank/DDBJ whole genome shotgun (WGS) entry which is preliminary data.</text>
</comment>
<dbReference type="InterPro" id="IPR036942">
    <property type="entry name" value="Beta-barrel_TonB_sf"/>
</dbReference>
<keyword evidence="22" id="KW-1185">Reference proteome</keyword>
<dbReference type="Pfam" id="PF07715">
    <property type="entry name" value="Plug"/>
    <property type="match status" value="1"/>
</dbReference>
<dbReference type="InterPro" id="IPR039426">
    <property type="entry name" value="TonB-dep_rcpt-like"/>
</dbReference>
<dbReference type="SUPFAM" id="SSF56935">
    <property type="entry name" value="Porins"/>
    <property type="match status" value="1"/>
</dbReference>
<name>A0ABY2SFE4_9HYPH</name>
<evidence type="ECO:0000259" key="20">
    <source>
        <dbReference type="Pfam" id="PF07715"/>
    </source>
</evidence>
<keyword evidence="13 14" id="KW-0998">Cell outer membrane</keyword>
<dbReference type="InterPro" id="IPR012910">
    <property type="entry name" value="Plug_dom"/>
</dbReference>
<evidence type="ECO:0000313" key="21">
    <source>
        <dbReference type="EMBL" id="TKI03633.1"/>
    </source>
</evidence>
<evidence type="ECO:0000256" key="8">
    <source>
        <dbReference type="ARBA" id="ARBA00023004"/>
    </source>
</evidence>
<comment type="subcellular location">
    <subcellularLocation>
        <location evidence="1 14">Cell outer membrane</location>
        <topology evidence="1 14">Multi-pass membrane protein</topology>
    </subcellularLocation>
</comment>
<evidence type="ECO:0000256" key="12">
    <source>
        <dbReference type="ARBA" id="ARBA00023170"/>
    </source>
</evidence>
<gene>
    <name evidence="21" type="ORF">FCN80_20855</name>
</gene>
<dbReference type="InterPro" id="IPR010917">
    <property type="entry name" value="TonB_rcpt_CS"/>
</dbReference>
<keyword evidence="10 15" id="KW-0798">TonB box</keyword>
<feature type="domain" description="TonB-dependent receptor-like beta-barrel" evidence="19">
    <location>
        <begin position="298"/>
        <end position="726"/>
    </location>
</feature>
<dbReference type="PROSITE" id="PS00430">
    <property type="entry name" value="TONB_DEPENDENT_REC_1"/>
    <property type="match status" value="1"/>
</dbReference>
<feature type="short sequence motif" description="TonB box" evidence="15">
    <location>
        <begin position="57"/>
        <end position="63"/>
    </location>
</feature>
<evidence type="ECO:0000256" key="11">
    <source>
        <dbReference type="ARBA" id="ARBA00023136"/>
    </source>
</evidence>
<dbReference type="CDD" id="cd01347">
    <property type="entry name" value="ligand_gated_channel"/>
    <property type="match status" value="1"/>
</dbReference>
<dbReference type="Gene3D" id="2.40.170.20">
    <property type="entry name" value="TonB-dependent receptor, beta-barrel domain"/>
    <property type="match status" value="1"/>
</dbReference>
<keyword evidence="9" id="KW-0406">Ion transport</keyword>
<evidence type="ECO:0000256" key="16">
    <source>
        <dbReference type="PROSITE-ProRule" id="PRU10144"/>
    </source>
</evidence>
<keyword evidence="6 14" id="KW-0812">Transmembrane</keyword>
<keyword evidence="5" id="KW-0410">Iron transport</keyword>
<feature type="domain" description="TonB-dependent receptor plug" evidence="20">
    <location>
        <begin position="100"/>
        <end position="193"/>
    </location>
</feature>
<evidence type="ECO:0000313" key="22">
    <source>
        <dbReference type="Proteomes" id="UP000305202"/>
    </source>
</evidence>
<keyword evidence="12 21" id="KW-0675">Receptor</keyword>
<dbReference type="PROSITE" id="PS52016">
    <property type="entry name" value="TONB_DEPENDENT_REC_3"/>
    <property type="match status" value="1"/>
</dbReference>
<evidence type="ECO:0000256" key="2">
    <source>
        <dbReference type="ARBA" id="ARBA00009810"/>
    </source>
</evidence>
<proteinExistence type="inferred from homology"/>
<dbReference type="NCBIfam" id="TIGR01783">
    <property type="entry name" value="TonB-siderophor"/>
    <property type="match status" value="1"/>
</dbReference>
<sequence>MPAASPRLLALFIGAWCAGALLPAIAADAATTTATSSDSSSAVKTDSAKTVQAQGETLTVVASPEATFRPGGDQLVPAFLDGPIANGGRLGLLGEQNALNVPFNIVGYTAKAMQDQQTRSVTDVLRNDASVQTGYGYGNTEEIFKIRGFELYSEDISFGGLYGVLPRQFVSTDLAERVEILKGASAFLNGVPPGGTGVGGTVNIEPKRAGDTPLNRVSLDYTSKSQVGGSFDIARRFGDNNQWGVRVNGVHREGETAVDNQKRRLTLGSIGLDYRGDRFRASLDAGAEKQTIHGARSVVYTSGMDSILKAPSATTNYGQKWAFTNTESQFGALRGEYDIANDWTVYGAIGGNHTHEYGSYSSPTVYDDDGDATMGQMRVPYFSDSFSSQAGIRGKFDTGFVRHSINLGYSSIYTRTRTSYAMSSSSIATNIYDPVYVPEPDDVAYTGGHMGDPRVTSRTYNSGVSLADTLSVLDDRLQFIAGLRRQSVNVTNYDYDGAQSAKFEQMKVTPAFGLVVKPWDHISFYANHIEALQSGETAGTSYAGGTVVNGGQVTGIETSKQNEVGVKADFGRIAGTLAVFEIKKPVASYHYLGTVDEEAQYEYGNYGEERNRGVELNVFGEPLYGVRLNASAAWMDPELTKTQDGAYDGNDAIGVPRYQLVFGGEYDIPGLSGVTATGRVIRTGSQYADQANDLKVKGWTRLDLGVRYDMQLPRHNIVWRANVENVTNERYWASAGDGYLTQGDPRSLKLSMTVDF</sequence>
<evidence type="ECO:0000256" key="1">
    <source>
        <dbReference type="ARBA" id="ARBA00004571"/>
    </source>
</evidence>
<dbReference type="InterPro" id="IPR010105">
    <property type="entry name" value="TonB_sidphr_rcpt"/>
</dbReference>
<evidence type="ECO:0000256" key="10">
    <source>
        <dbReference type="ARBA" id="ARBA00023077"/>
    </source>
</evidence>
<evidence type="ECO:0000256" key="13">
    <source>
        <dbReference type="ARBA" id="ARBA00023237"/>
    </source>
</evidence>
<organism evidence="21 22">
    <name type="scientific">Martelella alba</name>
    <dbReference type="NCBI Taxonomy" id="2590451"/>
    <lineage>
        <taxon>Bacteria</taxon>
        <taxon>Pseudomonadati</taxon>
        <taxon>Pseudomonadota</taxon>
        <taxon>Alphaproteobacteria</taxon>
        <taxon>Hyphomicrobiales</taxon>
        <taxon>Aurantimonadaceae</taxon>
        <taxon>Martelella</taxon>
    </lineage>
</organism>
<evidence type="ECO:0000256" key="17">
    <source>
        <dbReference type="RuleBase" id="RU003357"/>
    </source>
</evidence>
<evidence type="ECO:0000256" key="9">
    <source>
        <dbReference type="ARBA" id="ARBA00023065"/>
    </source>
</evidence>
<keyword evidence="7 18" id="KW-0732">Signal</keyword>
<dbReference type="EMBL" id="SZPQ01000040">
    <property type="protein sequence ID" value="TKI03633.1"/>
    <property type="molecule type" value="Genomic_DNA"/>
</dbReference>
<evidence type="ECO:0000256" key="3">
    <source>
        <dbReference type="ARBA" id="ARBA00022448"/>
    </source>
</evidence>
<dbReference type="PANTHER" id="PTHR32552">
    <property type="entry name" value="FERRICHROME IRON RECEPTOR-RELATED"/>
    <property type="match status" value="1"/>
</dbReference>
<dbReference type="InterPro" id="IPR000531">
    <property type="entry name" value="Beta-barrel_TonB"/>
</dbReference>
<dbReference type="PROSITE" id="PS01156">
    <property type="entry name" value="TONB_DEPENDENT_REC_2"/>
    <property type="match status" value="1"/>
</dbReference>